<comment type="subunit">
    <text evidence="9">Homodimer.</text>
</comment>
<keyword evidence="5 9" id="KW-0547">Nucleotide-binding</keyword>
<dbReference type="GO" id="GO:0006083">
    <property type="term" value="P:acetate metabolic process"/>
    <property type="evidence" value="ECO:0007669"/>
    <property type="project" value="TreeGrafter"/>
</dbReference>
<dbReference type="PROSITE" id="PS01076">
    <property type="entry name" value="ACETATE_KINASE_2"/>
    <property type="match status" value="1"/>
</dbReference>
<feature type="binding site" evidence="9">
    <location>
        <position position="10"/>
    </location>
    <ligand>
        <name>Mg(2+)</name>
        <dbReference type="ChEBI" id="CHEBI:18420"/>
    </ligand>
</feature>
<keyword evidence="4 9" id="KW-0479">Metal-binding</keyword>
<dbReference type="PATRIC" id="fig|698738.3.peg.2416"/>
<organism evidence="11 12">
    <name type="scientific">Oleispira antarctica RB-8</name>
    <dbReference type="NCBI Taxonomy" id="698738"/>
    <lineage>
        <taxon>Bacteria</taxon>
        <taxon>Pseudomonadati</taxon>
        <taxon>Pseudomonadota</taxon>
        <taxon>Gammaproteobacteria</taxon>
        <taxon>Oceanospirillales</taxon>
        <taxon>Oceanospirillaceae</taxon>
        <taxon>Oleispira</taxon>
    </lineage>
</organism>
<dbReference type="Gene3D" id="3.30.420.40">
    <property type="match status" value="2"/>
</dbReference>
<evidence type="ECO:0000256" key="6">
    <source>
        <dbReference type="ARBA" id="ARBA00022777"/>
    </source>
</evidence>
<dbReference type="EC" id="2.7.2.1" evidence="9"/>
<evidence type="ECO:0000256" key="10">
    <source>
        <dbReference type="RuleBase" id="RU003835"/>
    </source>
</evidence>
<keyword evidence="8 9" id="KW-0460">Magnesium</keyword>
<keyword evidence="7 9" id="KW-0067">ATP-binding</keyword>
<comment type="similarity">
    <text evidence="1 9 10">Belongs to the acetokinase family.</text>
</comment>
<evidence type="ECO:0000256" key="1">
    <source>
        <dbReference type="ARBA" id="ARBA00008748"/>
    </source>
</evidence>
<dbReference type="NCBIfam" id="TIGR00016">
    <property type="entry name" value="ackA"/>
    <property type="match status" value="1"/>
</dbReference>
<dbReference type="HAMAP" id="MF_00020">
    <property type="entry name" value="Acetate_kinase"/>
    <property type="match status" value="1"/>
</dbReference>
<dbReference type="GO" id="GO:0008776">
    <property type="term" value="F:acetate kinase activity"/>
    <property type="evidence" value="ECO:0007669"/>
    <property type="project" value="UniProtKB-UniRule"/>
</dbReference>
<evidence type="ECO:0000256" key="8">
    <source>
        <dbReference type="ARBA" id="ARBA00022842"/>
    </source>
</evidence>
<protein>
    <recommendedName>
        <fullName evidence="9">Acetate kinase</fullName>
        <ecNumber evidence="9">2.7.2.1</ecNumber>
    </recommendedName>
    <alternativeName>
        <fullName evidence="9">Acetokinase</fullName>
    </alternativeName>
</protein>
<comment type="pathway">
    <text evidence="9">Metabolic intermediate biosynthesis; acetyl-CoA biosynthesis; acetyl-CoA from acetate: step 1/2.</text>
</comment>
<proteinExistence type="inferred from homology"/>
<feature type="site" description="Transition state stabilizer" evidence="9">
    <location>
        <position position="237"/>
    </location>
</feature>
<reference evidence="11 12" key="1">
    <citation type="journal article" date="2013" name="Nat. Commun.">
        <title>Genome sequence and functional genomic analysis of the oil-degrading bacterium Oleispira antarctica.</title>
        <authorList>
            <person name="Kube M."/>
            <person name="Chernikova T.N."/>
            <person name="Al-Ramahi Y."/>
            <person name="Beloqui A."/>
            <person name="Lopez-Cortez N."/>
            <person name="Guazzaroni M.E."/>
            <person name="Heipieper H.J."/>
            <person name="Klages S."/>
            <person name="Kotsyurbenko O.R."/>
            <person name="Langer I."/>
            <person name="Nechitaylo T.Y."/>
            <person name="Lunsdorf H."/>
            <person name="Fernandez M."/>
            <person name="Juarez S."/>
            <person name="Ciordia S."/>
            <person name="Singer A."/>
            <person name="Kagan O."/>
            <person name="Egorova O."/>
            <person name="Petit P.A."/>
            <person name="Stogios P."/>
            <person name="Kim Y."/>
            <person name="Tchigvintsev A."/>
            <person name="Flick R."/>
            <person name="Denaro R."/>
            <person name="Genovese M."/>
            <person name="Albar J.P."/>
            <person name="Reva O.N."/>
            <person name="Martinez-Gomariz M."/>
            <person name="Tran H."/>
            <person name="Ferrer M."/>
            <person name="Savchenko A."/>
            <person name="Yakunin A.F."/>
            <person name="Yakimov M.M."/>
            <person name="Golyshina O.V."/>
            <person name="Reinhardt R."/>
            <person name="Golyshin P.N."/>
        </authorList>
    </citation>
    <scope>NUCLEOTIDE SEQUENCE [LARGE SCALE GENOMIC DNA]</scope>
</reference>
<dbReference type="SUPFAM" id="SSF53067">
    <property type="entry name" value="Actin-like ATPase domain"/>
    <property type="match status" value="2"/>
</dbReference>
<dbReference type="STRING" id="698738.OLEAN_C23350"/>
<feature type="binding site" evidence="9">
    <location>
        <begin position="327"/>
        <end position="331"/>
    </location>
    <ligand>
        <name>ATP</name>
        <dbReference type="ChEBI" id="CHEBI:30616"/>
    </ligand>
</feature>
<dbReference type="Pfam" id="PF00871">
    <property type="entry name" value="Acetate_kinase"/>
    <property type="match status" value="1"/>
</dbReference>
<dbReference type="PROSITE" id="PS01075">
    <property type="entry name" value="ACETATE_KINASE_1"/>
    <property type="match status" value="1"/>
</dbReference>
<dbReference type="GO" id="GO:0005524">
    <property type="term" value="F:ATP binding"/>
    <property type="evidence" value="ECO:0007669"/>
    <property type="project" value="UniProtKB-KW"/>
</dbReference>
<dbReference type="AlphaFoldDB" id="R4YNB6"/>
<evidence type="ECO:0000256" key="4">
    <source>
        <dbReference type="ARBA" id="ARBA00022723"/>
    </source>
</evidence>
<feature type="binding site" evidence="9">
    <location>
        <position position="87"/>
    </location>
    <ligand>
        <name>substrate</name>
    </ligand>
</feature>
<feature type="binding site" evidence="9">
    <location>
        <begin position="279"/>
        <end position="281"/>
    </location>
    <ligand>
        <name>ATP</name>
        <dbReference type="ChEBI" id="CHEBI:30616"/>
    </ligand>
</feature>
<accession>R4YNB6</accession>
<keyword evidence="12" id="KW-1185">Reference proteome</keyword>
<dbReference type="InterPro" id="IPR004372">
    <property type="entry name" value="Ac/propionate_kinase"/>
</dbReference>
<dbReference type="GO" id="GO:0006085">
    <property type="term" value="P:acetyl-CoA biosynthetic process"/>
    <property type="evidence" value="ECO:0007669"/>
    <property type="project" value="UniProtKB-UniRule"/>
</dbReference>
<sequence length="395" mass="42781">MSSANILVLNCGSSSIKFAIFDMSTQSVLISGLAERLYEAQPFISWSGLHKGESPISDQGHQATLDKLALLLAEWNILDSLIGIGHRVVHGGEEFSASTLLNTENIAALRKISHLAPLHNPVNLLGIEACQKLLPKLPQVAVFDTAFHQSMPEHAYLYAVPQAWYEDYGVRKYGFHGTSYRYITEACAKLLNKPEEELNILCAHLGNGCSAAAISNGKSADTSMGLTPLDGLIMGTRCGSIDPGLIEFMMKAENTSIEDIMNSLNKKSGLLGLSGCSNDMRTLLAQEEAGNKQASQAINAFCYRIAREFGALSASLTRIDAVVFTGGIGEHATAIRQRIIDFWPNAQIALDPDLNKQAGNEHGIISQANSPKAMVIATNEELMIAQDCYELCNHD</sequence>
<gene>
    <name evidence="9 11" type="primary">ackA</name>
    <name evidence="11" type="ORF">OLEAN_C23350</name>
</gene>
<dbReference type="EMBL" id="FO203512">
    <property type="protein sequence ID" value="CCK76511.1"/>
    <property type="molecule type" value="Genomic_DNA"/>
</dbReference>
<dbReference type="KEGG" id="oai:OLEAN_C23350"/>
<dbReference type="HOGENOM" id="CLU_020352_0_1_6"/>
<evidence type="ECO:0000313" key="12">
    <source>
        <dbReference type="Proteomes" id="UP000032749"/>
    </source>
</evidence>
<comment type="catalytic activity">
    <reaction evidence="9">
        <text>acetate + ATP = acetyl phosphate + ADP</text>
        <dbReference type="Rhea" id="RHEA:11352"/>
        <dbReference type="ChEBI" id="CHEBI:22191"/>
        <dbReference type="ChEBI" id="CHEBI:30089"/>
        <dbReference type="ChEBI" id="CHEBI:30616"/>
        <dbReference type="ChEBI" id="CHEBI:456216"/>
        <dbReference type="EC" id="2.7.2.1"/>
    </reaction>
</comment>
<comment type="cofactor">
    <cofactor evidence="9">
        <name>Mg(2+)</name>
        <dbReference type="ChEBI" id="CHEBI:18420"/>
    </cofactor>
    <cofactor evidence="9">
        <name>Mn(2+)</name>
        <dbReference type="ChEBI" id="CHEBI:29035"/>
    </cofactor>
    <text evidence="9">Mg(2+). Can also accept Mn(2+).</text>
</comment>
<evidence type="ECO:0000256" key="5">
    <source>
        <dbReference type="ARBA" id="ARBA00022741"/>
    </source>
</evidence>
<keyword evidence="2 9" id="KW-0963">Cytoplasm</keyword>
<evidence type="ECO:0000256" key="2">
    <source>
        <dbReference type="ARBA" id="ARBA00022490"/>
    </source>
</evidence>
<feature type="binding site" evidence="9">
    <location>
        <begin position="204"/>
        <end position="208"/>
    </location>
    <ligand>
        <name>ATP</name>
        <dbReference type="ChEBI" id="CHEBI:30616"/>
    </ligand>
</feature>
<keyword evidence="6 9" id="KW-0418">Kinase</keyword>
<dbReference type="InterPro" id="IPR043129">
    <property type="entry name" value="ATPase_NBD"/>
</dbReference>
<keyword evidence="3 9" id="KW-0808">Transferase</keyword>
<evidence type="ECO:0000313" key="11">
    <source>
        <dbReference type="EMBL" id="CCK76511.1"/>
    </source>
</evidence>
<dbReference type="CDD" id="cd24010">
    <property type="entry name" value="ASKHA_NBD_AcK_PK"/>
    <property type="match status" value="1"/>
</dbReference>
<dbReference type="PANTHER" id="PTHR21060:SF21">
    <property type="entry name" value="ACETATE KINASE"/>
    <property type="match status" value="1"/>
</dbReference>
<evidence type="ECO:0000256" key="9">
    <source>
        <dbReference type="HAMAP-Rule" id="MF_00020"/>
    </source>
</evidence>
<comment type="subcellular location">
    <subcellularLocation>
        <location evidence="9">Cytoplasm</location>
    </subcellularLocation>
</comment>
<evidence type="ECO:0000256" key="7">
    <source>
        <dbReference type="ARBA" id="ARBA00022840"/>
    </source>
</evidence>
<dbReference type="GO" id="GO:0005829">
    <property type="term" value="C:cytosol"/>
    <property type="evidence" value="ECO:0007669"/>
    <property type="project" value="TreeGrafter"/>
</dbReference>
<dbReference type="PANTHER" id="PTHR21060">
    <property type="entry name" value="ACETATE KINASE"/>
    <property type="match status" value="1"/>
</dbReference>
<dbReference type="OrthoDB" id="9802453at2"/>
<dbReference type="PIRSF" id="PIRSF000722">
    <property type="entry name" value="Acetate_prop_kin"/>
    <property type="match status" value="1"/>
</dbReference>
<dbReference type="UniPathway" id="UPA00340">
    <property type="reaction ID" value="UER00458"/>
</dbReference>
<dbReference type="GO" id="GO:0000287">
    <property type="term" value="F:magnesium ion binding"/>
    <property type="evidence" value="ECO:0007669"/>
    <property type="project" value="UniProtKB-UniRule"/>
</dbReference>
<dbReference type="PRINTS" id="PR00471">
    <property type="entry name" value="ACETATEKNASE"/>
</dbReference>
<feature type="binding site" evidence="9">
    <location>
        <position position="380"/>
    </location>
    <ligand>
        <name>Mg(2+)</name>
        <dbReference type="ChEBI" id="CHEBI:18420"/>
    </ligand>
</feature>
<name>R4YNB6_OLEAN</name>
<feature type="binding site" evidence="9">
    <location>
        <position position="17"/>
    </location>
    <ligand>
        <name>ATP</name>
        <dbReference type="ChEBI" id="CHEBI:30616"/>
    </ligand>
</feature>
<dbReference type="InterPro" id="IPR000890">
    <property type="entry name" value="Aliphatic_acid_kin_short-chain"/>
</dbReference>
<dbReference type="Proteomes" id="UP000032749">
    <property type="component" value="Chromosome"/>
</dbReference>
<feature type="active site" description="Proton donor/acceptor" evidence="9">
    <location>
        <position position="144"/>
    </location>
</feature>
<feature type="site" description="Transition state stabilizer" evidence="9">
    <location>
        <position position="176"/>
    </location>
</feature>
<evidence type="ECO:0000256" key="3">
    <source>
        <dbReference type="ARBA" id="ARBA00022679"/>
    </source>
</evidence>
<dbReference type="InterPro" id="IPR023865">
    <property type="entry name" value="Aliphatic_acid_kinase_CS"/>
</dbReference>
<comment type="function">
    <text evidence="9">Catalyzes the formation of acetyl phosphate from acetate and ATP. Can also catalyze the reverse reaction.</text>
</comment>